<evidence type="ECO:0000256" key="2">
    <source>
        <dbReference type="ARBA" id="ARBA00023015"/>
    </source>
</evidence>
<evidence type="ECO:0000256" key="3">
    <source>
        <dbReference type="ARBA" id="ARBA00023125"/>
    </source>
</evidence>
<dbReference type="Pfam" id="PF04198">
    <property type="entry name" value="Sugar-bind"/>
    <property type="match status" value="1"/>
</dbReference>
<gene>
    <name evidence="6" type="ORF">JFL75_07185</name>
</gene>
<evidence type="ECO:0000313" key="6">
    <source>
        <dbReference type="EMBL" id="QQO10689.1"/>
    </source>
</evidence>
<dbReference type="InterPro" id="IPR007324">
    <property type="entry name" value="Sugar-bd_dom_put"/>
</dbReference>
<organism evidence="6 7">
    <name type="scientific">Breznakiella homolactica</name>
    <dbReference type="NCBI Taxonomy" id="2798577"/>
    <lineage>
        <taxon>Bacteria</taxon>
        <taxon>Pseudomonadati</taxon>
        <taxon>Spirochaetota</taxon>
        <taxon>Spirochaetia</taxon>
        <taxon>Spirochaetales</taxon>
        <taxon>Breznakiellaceae</taxon>
        <taxon>Breznakiella</taxon>
    </lineage>
</organism>
<evidence type="ECO:0000313" key="7">
    <source>
        <dbReference type="Proteomes" id="UP000595917"/>
    </source>
</evidence>
<name>A0A7T7XQN8_9SPIR</name>
<dbReference type="GO" id="GO:0003677">
    <property type="term" value="F:DNA binding"/>
    <property type="evidence" value="ECO:0007669"/>
    <property type="project" value="UniProtKB-KW"/>
</dbReference>
<evidence type="ECO:0000259" key="5">
    <source>
        <dbReference type="Pfam" id="PF04198"/>
    </source>
</evidence>
<dbReference type="InterPro" id="IPR037171">
    <property type="entry name" value="NagB/RpiA_transferase-like"/>
</dbReference>
<dbReference type="PANTHER" id="PTHR34294">
    <property type="entry name" value="TRANSCRIPTIONAL REGULATOR-RELATED"/>
    <property type="match status" value="1"/>
</dbReference>
<accession>A0A7T7XQN8</accession>
<dbReference type="Gene3D" id="1.10.10.60">
    <property type="entry name" value="Homeodomain-like"/>
    <property type="match status" value="1"/>
</dbReference>
<dbReference type="KEGG" id="bhc:JFL75_07185"/>
<dbReference type="GO" id="GO:0030246">
    <property type="term" value="F:carbohydrate binding"/>
    <property type="evidence" value="ECO:0007669"/>
    <property type="project" value="InterPro"/>
</dbReference>
<dbReference type="EMBL" id="CP067089">
    <property type="protein sequence ID" value="QQO10689.1"/>
    <property type="molecule type" value="Genomic_DNA"/>
</dbReference>
<dbReference type="AlphaFoldDB" id="A0A7T7XQN8"/>
<feature type="domain" description="Sugar-binding" evidence="5">
    <location>
        <begin position="64"/>
        <end position="316"/>
    </location>
</feature>
<reference evidence="6" key="1">
    <citation type="submission" date="2021-01" db="EMBL/GenBank/DDBJ databases">
        <title>Description of Breznakiella homolactica.</title>
        <authorList>
            <person name="Song Y."/>
            <person name="Brune A."/>
        </authorList>
    </citation>
    <scope>NUCLEOTIDE SEQUENCE</scope>
    <source>
        <strain evidence="6">RmG30</strain>
    </source>
</reference>
<protein>
    <recommendedName>
        <fullName evidence="5">Sugar-binding domain-containing protein</fullName>
    </recommendedName>
</protein>
<dbReference type="SUPFAM" id="SSF100950">
    <property type="entry name" value="NagB/RpiA/CoA transferase-like"/>
    <property type="match status" value="1"/>
</dbReference>
<comment type="similarity">
    <text evidence="1">Belongs to the SorC transcriptional regulatory family.</text>
</comment>
<sequence>MKKTNDSSKLDQLVTVSMLKYKLGYSQAQISKMLGVSTMTVSRMLDAAIDQGIVKISVKTSIDDDEELSQEIKAKYKLRDALIVRTNPYEDVVTRLAKATAFYLDLSICRGDVLGVAAGRTLSQVMPYMTLPAIGRDKQHFEVVQLQGGYTSMGDRNPTISIINFANRFGIEGHLLQHPMYASSPEAAKVIHEHYMADMEKLWKKCTLLVSGVGIWGPHCFQREEKLLGEDDLNELKEAGALGDLFGRWFDTNGNYLDCCCNQRVVSIPPRIQKFIPRRILVSYGEEKLQAIDVVLAHGMMNIFISDEDTAKQLLRNP</sequence>
<dbReference type="InterPro" id="IPR051054">
    <property type="entry name" value="SorC_transcr_regulators"/>
</dbReference>
<evidence type="ECO:0000256" key="4">
    <source>
        <dbReference type="ARBA" id="ARBA00023163"/>
    </source>
</evidence>
<keyword evidence="7" id="KW-1185">Reference proteome</keyword>
<keyword evidence="4" id="KW-0804">Transcription</keyword>
<dbReference type="PANTHER" id="PTHR34294:SF1">
    <property type="entry name" value="TRANSCRIPTIONAL REGULATOR LSRR"/>
    <property type="match status" value="1"/>
</dbReference>
<keyword evidence="2" id="KW-0805">Transcription regulation</keyword>
<dbReference type="Proteomes" id="UP000595917">
    <property type="component" value="Chromosome"/>
</dbReference>
<dbReference type="RefSeq" id="WP_215627994.1">
    <property type="nucleotide sequence ID" value="NZ_CP067089.2"/>
</dbReference>
<dbReference type="Gene3D" id="3.40.50.1360">
    <property type="match status" value="1"/>
</dbReference>
<proteinExistence type="inferred from homology"/>
<evidence type="ECO:0000256" key="1">
    <source>
        <dbReference type="ARBA" id="ARBA00010466"/>
    </source>
</evidence>
<keyword evidence="3" id="KW-0238">DNA-binding</keyword>